<dbReference type="GO" id="GO:0003977">
    <property type="term" value="F:UDP-N-acetylglucosamine diphosphorylase activity"/>
    <property type="evidence" value="ECO:0007669"/>
    <property type="project" value="UniProtKB-UniRule"/>
</dbReference>
<dbReference type="GO" id="GO:0005737">
    <property type="term" value="C:cytoplasm"/>
    <property type="evidence" value="ECO:0007669"/>
    <property type="project" value="UniProtKB-SubCell"/>
</dbReference>
<evidence type="ECO:0000256" key="3">
    <source>
        <dbReference type="ARBA" id="ARBA00022490"/>
    </source>
</evidence>
<organism evidence="20 21">
    <name type="scientific">Helcobacillus massiliensis</name>
    <dbReference type="NCBI Taxonomy" id="521392"/>
    <lineage>
        <taxon>Bacteria</taxon>
        <taxon>Bacillati</taxon>
        <taxon>Actinomycetota</taxon>
        <taxon>Actinomycetes</taxon>
        <taxon>Micrococcales</taxon>
        <taxon>Dermabacteraceae</taxon>
        <taxon>Helcobacillus</taxon>
    </lineage>
</organism>
<feature type="region of interest" description="Disordered" evidence="18">
    <location>
        <begin position="467"/>
        <end position="493"/>
    </location>
</feature>
<feature type="binding site" evidence="17">
    <location>
        <position position="430"/>
    </location>
    <ligand>
        <name>acetyl-CoA</name>
        <dbReference type="ChEBI" id="CHEBI:57288"/>
    </ligand>
</feature>
<dbReference type="CDD" id="cd02540">
    <property type="entry name" value="GT2_GlmU_N_bac"/>
    <property type="match status" value="1"/>
</dbReference>
<keyword evidence="8 17" id="KW-0460">Magnesium</keyword>
<keyword evidence="13 17" id="KW-0961">Cell wall biogenesis/degradation</keyword>
<feature type="region of interest" description="N-acetyltransferase" evidence="17">
    <location>
        <begin position="259"/>
        <end position="493"/>
    </location>
</feature>
<dbReference type="GO" id="GO:0019134">
    <property type="term" value="F:glucosamine-1-phosphate N-acetyltransferase activity"/>
    <property type="evidence" value="ECO:0007669"/>
    <property type="project" value="UniProtKB-UniRule"/>
</dbReference>
<keyword evidence="10 17" id="KW-0573">Peptidoglycan synthesis</keyword>
<feature type="binding site" evidence="17">
    <location>
        <position position="412"/>
    </location>
    <ligand>
        <name>acetyl-CoA</name>
        <dbReference type="ChEBI" id="CHEBI:57288"/>
    </ligand>
</feature>
<evidence type="ECO:0000256" key="5">
    <source>
        <dbReference type="ARBA" id="ARBA00022695"/>
    </source>
</evidence>
<dbReference type="Proteomes" id="UP000568050">
    <property type="component" value="Unassembled WGS sequence"/>
</dbReference>
<comment type="subcellular location">
    <subcellularLocation>
        <location evidence="17">Cytoplasm</location>
    </subcellularLocation>
</comment>
<feature type="compositionally biased region" description="Polar residues" evidence="18">
    <location>
        <begin position="476"/>
        <end position="487"/>
    </location>
</feature>
<evidence type="ECO:0000256" key="6">
    <source>
        <dbReference type="ARBA" id="ARBA00022723"/>
    </source>
</evidence>
<dbReference type="InterPro" id="IPR011004">
    <property type="entry name" value="Trimer_LpxA-like_sf"/>
</dbReference>
<name>A0A839QS68_9MICO</name>
<sequence length="493" mass="51021">MDSQTPAAVVVLAAGAGTRMKSKLPKVLHPVCGQSMLVHAIGAAGETGTPEVVAVVRHEREQVVGHLAEHAPQVKIADQDEIPGTGRAVQCGLEQVAAETGTVLVTYGDVPLLQGDTLRALMEAHAGSGAKVSVLTAHLEDPTGYGRILRESDGGDVLGIVEHKDATEEQRAITEINSGIYAFDLDLLRTALARVTTDNAQGEMYLTDVLGIARELGHRVCAHPIDDIDQVEGANDRVQLSQLAREMNRRILERHMRAGVGIVDPETTWIDSTVTIGADTVIRPGVQLHGTTAIGADCEIGPDSTLTDITVGDGACVVRTHGSGASIGEGASVGPFTYLRPGTVLGAAGKIGGFCETKNAQIGDGAKVPHLSYVGDAQIGEGTNIGAATIFANYDGVNKHRTVVGKHVRVGSDNVLIAPVTIGDGAATGAGTTVLEDVAPGDLAINTVSQRTLEGWTLKNRAGTAAADAAAAARASHSTPTDTSTENGTEEKK</sequence>
<comment type="subunit">
    <text evidence="17">Homotrimer.</text>
</comment>
<evidence type="ECO:0000256" key="8">
    <source>
        <dbReference type="ARBA" id="ARBA00022842"/>
    </source>
</evidence>
<feature type="binding site" evidence="17">
    <location>
        <position position="109"/>
    </location>
    <ligand>
        <name>Mg(2+)</name>
        <dbReference type="ChEBI" id="CHEBI:18420"/>
    </ligand>
</feature>
<dbReference type="SUPFAM" id="SSF53448">
    <property type="entry name" value="Nucleotide-diphospho-sugar transferases"/>
    <property type="match status" value="1"/>
</dbReference>
<dbReference type="GO" id="GO:0016020">
    <property type="term" value="C:membrane"/>
    <property type="evidence" value="ECO:0007669"/>
    <property type="project" value="GOC"/>
</dbReference>
<feature type="binding site" evidence="17">
    <location>
        <begin position="12"/>
        <end position="15"/>
    </location>
    <ligand>
        <name>UDP-N-acetyl-alpha-D-glucosamine</name>
        <dbReference type="ChEBI" id="CHEBI:57705"/>
    </ligand>
</feature>
<evidence type="ECO:0000256" key="16">
    <source>
        <dbReference type="ARBA" id="ARBA00049628"/>
    </source>
</evidence>
<dbReference type="Gene3D" id="2.160.10.10">
    <property type="entry name" value="Hexapeptide repeat proteins"/>
    <property type="match status" value="1"/>
</dbReference>
<evidence type="ECO:0000256" key="4">
    <source>
        <dbReference type="ARBA" id="ARBA00022679"/>
    </source>
</evidence>
<evidence type="ECO:0000256" key="13">
    <source>
        <dbReference type="ARBA" id="ARBA00023316"/>
    </source>
</evidence>
<evidence type="ECO:0000256" key="14">
    <source>
        <dbReference type="ARBA" id="ARBA00048247"/>
    </source>
</evidence>
<comment type="function">
    <text evidence="16 17">Catalyzes the last two sequential reactions in the de novo biosynthetic pathway for UDP-N-acetylglucosamine (UDP-GlcNAc). The C-terminal domain catalyzes the transfer of acetyl group from acetyl coenzyme A to glucosamine-1-phosphate (GlcN-1-P) to produce N-acetylglucosamine-1-phosphate (GlcNAc-1-P), which is converted into UDP-GlcNAc by the transfer of uridine 5-monophosphate (from uridine 5-triphosphate), a reaction catalyzed by the N-terminal domain.</text>
</comment>
<dbReference type="UniPathway" id="UPA00113">
    <property type="reaction ID" value="UER00532"/>
</dbReference>
<comment type="pathway">
    <text evidence="17">Nucleotide-sugar biosynthesis; UDP-N-acetyl-alpha-D-glucosamine biosynthesis; UDP-N-acetyl-alpha-D-glucosamine from N-acetyl-alpha-D-glucosamine 1-phosphate: step 1/1.</text>
</comment>
<feature type="region of interest" description="Pyrophosphorylase" evidence="17">
    <location>
        <begin position="1"/>
        <end position="237"/>
    </location>
</feature>
<feature type="binding site" evidence="17">
    <location>
        <position position="384"/>
    </location>
    <ligand>
        <name>UDP-N-acetyl-alpha-D-glucosamine</name>
        <dbReference type="ChEBI" id="CHEBI:57705"/>
    </ligand>
</feature>
<dbReference type="SUPFAM" id="SSF51161">
    <property type="entry name" value="Trimeric LpxA-like enzymes"/>
    <property type="match status" value="1"/>
</dbReference>
<dbReference type="InterPro" id="IPR029044">
    <property type="entry name" value="Nucleotide-diphossugar_trans"/>
</dbReference>
<comment type="catalytic activity">
    <reaction evidence="14 17">
        <text>alpha-D-glucosamine 1-phosphate + acetyl-CoA = N-acetyl-alpha-D-glucosamine 1-phosphate + CoA + H(+)</text>
        <dbReference type="Rhea" id="RHEA:13725"/>
        <dbReference type="ChEBI" id="CHEBI:15378"/>
        <dbReference type="ChEBI" id="CHEBI:57287"/>
        <dbReference type="ChEBI" id="CHEBI:57288"/>
        <dbReference type="ChEBI" id="CHEBI:57776"/>
        <dbReference type="ChEBI" id="CHEBI:58516"/>
        <dbReference type="EC" id="2.3.1.157"/>
    </reaction>
</comment>
<comment type="pathway">
    <text evidence="17">Bacterial outer membrane biogenesis; LPS lipid A biosynthesis.</text>
</comment>
<dbReference type="InterPro" id="IPR038009">
    <property type="entry name" value="GlmU_C_LbH"/>
</dbReference>
<protein>
    <recommendedName>
        <fullName evidence="17">Bifunctional protein GlmU</fullName>
    </recommendedName>
    <domain>
        <recommendedName>
            <fullName evidence="17">UDP-N-acetylglucosamine pyrophosphorylase</fullName>
            <ecNumber evidence="17">2.7.7.23</ecNumber>
        </recommendedName>
        <alternativeName>
            <fullName evidence="17">N-acetylglucosamine-1-phosphate uridyltransferase</fullName>
        </alternativeName>
    </domain>
    <domain>
        <recommendedName>
            <fullName evidence="17">Glucosamine-1-phosphate N-acetyltransferase</fullName>
            <ecNumber evidence="17">2.3.1.157</ecNumber>
        </recommendedName>
    </domain>
</protein>
<feature type="binding site" evidence="17">
    <location>
        <position position="387"/>
    </location>
    <ligand>
        <name>acetyl-CoA</name>
        <dbReference type="ChEBI" id="CHEBI:57288"/>
    </ligand>
</feature>
<dbReference type="EC" id="2.7.7.23" evidence="17"/>
<dbReference type="Gene3D" id="3.90.550.10">
    <property type="entry name" value="Spore Coat Polysaccharide Biosynthesis Protein SpsA, Chain A"/>
    <property type="match status" value="1"/>
</dbReference>
<comment type="catalytic activity">
    <reaction evidence="15 17">
        <text>N-acetyl-alpha-D-glucosamine 1-phosphate + UTP + H(+) = UDP-N-acetyl-alpha-D-glucosamine + diphosphate</text>
        <dbReference type="Rhea" id="RHEA:13509"/>
        <dbReference type="ChEBI" id="CHEBI:15378"/>
        <dbReference type="ChEBI" id="CHEBI:33019"/>
        <dbReference type="ChEBI" id="CHEBI:46398"/>
        <dbReference type="ChEBI" id="CHEBI:57705"/>
        <dbReference type="ChEBI" id="CHEBI:57776"/>
        <dbReference type="EC" id="2.7.7.23"/>
    </reaction>
</comment>
<feature type="binding site" evidence="17">
    <location>
        <position position="358"/>
    </location>
    <ligand>
        <name>UDP-N-acetyl-alpha-D-glucosamine</name>
        <dbReference type="ChEBI" id="CHEBI:57705"/>
    </ligand>
</feature>
<dbReference type="PANTHER" id="PTHR43584:SF3">
    <property type="entry name" value="BIFUNCTIONAL PROTEIN GLMU"/>
    <property type="match status" value="1"/>
</dbReference>
<dbReference type="PANTHER" id="PTHR43584">
    <property type="entry name" value="NUCLEOTIDYL TRANSFERASE"/>
    <property type="match status" value="1"/>
</dbReference>
<dbReference type="GO" id="GO:0071555">
    <property type="term" value="P:cell wall organization"/>
    <property type="evidence" value="ECO:0007669"/>
    <property type="project" value="UniProtKB-KW"/>
</dbReference>
<dbReference type="HAMAP" id="MF_01631">
    <property type="entry name" value="GlmU"/>
    <property type="match status" value="1"/>
</dbReference>
<feature type="binding site" evidence="17">
    <location>
        <position position="177"/>
    </location>
    <ligand>
        <name>UDP-N-acetyl-alpha-D-glucosamine</name>
        <dbReference type="ChEBI" id="CHEBI:57705"/>
    </ligand>
</feature>
<feature type="binding site" evidence="17">
    <location>
        <position position="26"/>
    </location>
    <ligand>
        <name>UDP-N-acetyl-alpha-D-glucosamine</name>
        <dbReference type="ChEBI" id="CHEBI:57705"/>
    </ligand>
</feature>
<evidence type="ECO:0000256" key="9">
    <source>
        <dbReference type="ARBA" id="ARBA00022960"/>
    </source>
</evidence>
<comment type="caution">
    <text evidence="17">Lacks conserved residue(s) required for the propagation of feature annotation.</text>
</comment>
<dbReference type="AlphaFoldDB" id="A0A839QS68"/>
<dbReference type="GO" id="GO:0009245">
    <property type="term" value="P:lipid A biosynthetic process"/>
    <property type="evidence" value="ECO:0007669"/>
    <property type="project" value="UniProtKB-UniRule"/>
</dbReference>
<dbReference type="NCBIfam" id="NF010932">
    <property type="entry name" value="PRK14352.1"/>
    <property type="match status" value="1"/>
</dbReference>
<dbReference type="CDD" id="cd03353">
    <property type="entry name" value="LbH_GlmU_C"/>
    <property type="match status" value="1"/>
</dbReference>
<proteinExistence type="inferred from homology"/>
<keyword evidence="21" id="KW-1185">Reference proteome</keyword>
<feature type="binding site" evidence="17">
    <location>
        <position position="235"/>
    </location>
    <ligand>
        <name>UDP-N-acetyl-alpha-D-glucosamine</name>
        <dbReference type="ChEBI" id="CHEBI:57705"/>
    </ligand>
</feature>
<dbReference type="GO" id="GO:0000287">
    <property type="term" value="F:magnesium ion binding"/>
    <property type="evidence" value="ECO:0007669"/>
    <property type="project" value="UniProtKB-UniRule"/>
</dbReference>
<dbReference type="Pfam" id="PF12804">
    <property type="entry name" value="NTP_transf_3"/>
    <property type="match status" value="1"/>
</dbReference>
<keyword evidence="11 17" id="KW-0511">Multifunctional enzyme</keyword>
<evidence type="ECO:0000313" key="20">
    <source>
        <dbReference type="EMBL" id="MBB3022615.1"/>
    </source>
</evidence>
<evidence type="ECO:0000256" key="17">
    <source>
        <dbReference type="HAMAP-Rule" id="MF_01631"/>
    </source>
</evidence>
<feature type="binding site" evidence="17">
    <location>
        <position position="79"/>
    </location>
    <ligand>
        <name>UDP-N-acetyl-alpha-D-glucosamine</name>
        <dbReference type="ChEBI" id="CHEBI:57705"/>
    </ligand>
</feature>
<evidence type="ECO:0000256" key="15">
    <source>
        <dbReference type="ARBA" id="ARBA00048493"/>
    </source>
</evidence>
<feature type="active site" description="Proton acceptor" evidence="17">
    <location>
        <position position="370"/>
    </location>
</feature>
<dbReference type="InterPro" id="IPR025877">
    <property type="entry name" value="MobA-like_NTP_Trfase"/>
</dbReference>
<feature type="binding site" evidence="17">
    <location>
        <position position="146"/>
    </location>
    <ligand>
        <name>UDP-N-acetyl-alpha-D-glucosamine</name>
        <dbReference type="ChEBI" id="CHEBI:57705"/>
    </ligand>
</feature>
<evidence type="ECO:0000256" key="11">
    <source>
        <dbReference type="ARBA" id="ARBA00023268"/>
    </source>
</evidence>
<accession>A0A839QS68</accession>
<evidence type="ECO:0000256" key="18">
    <source>
        <dbReference type="SAM" id="MobiDB-lite"/>
    </source>
</evidence>
<evidence type="ECO:0000259" key="19">
    <source>
        <dbReference type="Pfam" id="PF12804"/>
    </source>
</evidence>
<dbReference type="NCBIfam" id="TIGR01173">
    <property type="entry name" value="glmU"/>
    <property type="match status" value="1"/>
</dbReference>
<keyword evidence="3 17" id="KW-0963">Cytoplasm</keyword>
<feature type="domain" description="MobA-like NTP transferase" evidence="19">
    <location>
        <begin position="9"/>
        <end position="138"/>
    </location>
</feature>
<feature type="binding site" evidence="17">
    <location>
        <begin position="84"/>
        <end position="85"/>
    </location>
    <ligand>
        <name>UDP-N-acetyl-alpha-D-glucosamine</name>
        <dbReference type="ChEBI" id="CHEBI:57705"/>
    </ligand>
</feature>
<dbReference type="GO" id="GO:0000902">
    <property type="term" value="P:cell morphogenesis"/>
    <property type="evidence" value="ECO:0007669"/>
    <property type="project" value="UniProtKB-UniRule"/>
</dbReference>
<evidence type="ECO:0000256" key="7">
    <source>
        <dbReference type="ARBA" id="ARBA00022737"/>
    </source>
</evidence>
<feature type="binding site" evidence="17">
    <location>
        <position position="340"/>
    </location>
    <ligand>
        <name>UDP-N-acetyl-alpha-D-glucosamine</name>
        <dbReference type="ChEBI" id="CHEBI:57705"/>
    </ligand>
</feature>
<feature type="binding site" evidence="17">
    <location>
        <begin position="393"/>
        <end position="394"/>
    </location>
    <ligand>
        <name>acetyl-CoA</name>
        <dbReference type="ChEBI" id="CHEBI:57288"/>
    </ligand>
</feature>
<feature type="binding site" evidence="17">
    <location>
        <begin position="107"/>
        <end position="109"/>
    </location>
    <ligand>
        <name>UDP-N-acetyl-alpha-D-glucosamine</name>
        <dbReference type="ChEBI" id="CHEBI:57705"/>
    </ligand>
</feature>
<dbReference type="InterPro" id="IPR050065">
    <property type="entry name" value="GlmU-like"/>
</dbReference>
<keyword evidence="12 17" id="KW-0012">Acyltransferase</keyword>
<keyword evidence="6 17" id="KW-0479">Metal-binding</keyword>
<dbReference type="EMBL" id="JACHWP010000001">
    <property type="protein sequence ID" value="MBB3022615.1"/>
    <property type="molecule type" value="Genomic_DNA"/>
</dbReference>
<dbReference type="GO" id="GO:0008360">
    <property type="term" value="P:regulation of cell shape"/>
    <property type="evidence" value="ECO:0007669"/>
    <property type="project" value="UniProtKB-KW"/>
</dbReference>
<keyword evidence="5 17" id="KW-0548">Nucleotidyltransferase</keyword>
<comment type="pathway">
    <text evidence="17">Nucleotide-sugar biosynthesis; UDP-N-acetyl-alpha-D-glucosamine biosynthesis; N-acetyl-alpha-D-glucosamine 1-phosphate from alpha-D-glucosamine 6-phosphate (route II): step 2/2.</text>
</comment>
<dbReference type="GO" id="GO:0009252">
    <property type="term" value="P:peptidoglycan biosynthetic process"/>
    <property type="evidence" value="ECO:0007669"/>
    <property type="project" value="UniProtKB-UniRule"/>
</dbReference>
<comment type="caution">
    <text evidence="20">The sequence shown here is derived from an EMBL/GenBank/DDBJ whole genome shotgun (WGS) entry which is preliminary data.</text>
</comment>
<dbReference type="UniPathway" id="UPA00973"/>
<evidence type="ECO:0000256" key="1">
    <source>
        <dbReference type="ARBA" id="ARBA00007707"/>
    </source>
</evidence>
<evidence type="ECO:0000256" key="12">
    <source>
        <dbReference type="ARBA" id="ARBA00023315"/>
    </source>
</evidence>
<dbReference type="InterPro" id="IPR005882">
    <property type="entry name" value="Bifunctional_GlmU"/>
</dbReference>
<reference evidence="20 21" key="1">
    <citation type="submission" date="2020-08" db="EMBL/GenBank/DDBJ databases">
        <title>Sequencing the genomes of 1000 actinobacteria strains.</title>
        <authorList>
            <person name="Klenk H.-P."/>
        </authorList>
    </citation>
    <scope>NUCLEOTIDE SEQUENCE [LARGE SCALE GENOMIC DNA]</scope>
    <source>
        <strain evidence="20 21">DSM 23040</strain>
    </source>
</reference>
<feature type="region of interest" description="Linker" evidence="17">
    <location>
        <begin position="238"/>
        <end position="258"/>
    </location>
</feature>
<feature type="binding site" evidence="17">
    <location>
        <position position="162"/>
    </location>
    <ligand>
        <name>UDP-N-acetyl-alpha-D-glucosamine</name>
        <dbReference type="ChEBI" id="CHEBI:57705"/>
    </ligand>
</feature>
<keyword evidence="9 17" id="KW-0133">Cell shape</keyword>
<comment type="similarity">
    <text evidence="1 17">In the C-terminal section; belongs to the transferase hexapeptide repeat family.</text>
</comment>
<keyword evidence="4 17" id="KW-0808">Transferase</keyword>
<feature type="binding site" evidence="17">
    <location>
        <position position="235"/>
    </location>
    <ligand>
        <name>Mg(2+)</name>
        <dbReference type="ChEBI" id="CHEBI:18420"/>
    </ligand>
</feature>
<feature type="binding site" evidence="17">
    <location>
        <position position="373"/>
    </location>
    <ligand>
        <name>UDP-N-acetyl-alpha-D-glucosamine</name>
        <dbReference type="ChEBI" id="CHEBI:57705"/>
    </ligand>
</feature>
<keyword evidence="7 17" id="KW-0677">Repeat</keyword>
<gene>
    <name evidence="17" type="primary">glmU</name>
    <name evidence="20" type="ORF">FHX50_000863</name>
</gene>
<dbReference type="RefSeq" id="WP_183374807.1">
    <property type="nucleotide sequence ID" value="NZ_CBCSFZ010000019.1"/>
</dbReference>
<dbReference type="GO" id="GO:0006048">
    <property type="term" value="P:UDP-N-acetylglucosamine biosynthetic process"/>
    <property type="evidence" value="ECO:0007669"/>
    <property type="project" value="UniProtKB-UniPathway"/>
</dbReference>
<comment type="similarity">
    <text evidence="2 17">In the N-terminal section; belongs to the N-acetylglucosamine-1-phosphate uridyltransferase family.</text>
</comment>
<evidence type="ECO:0000256" key="10">
    <source>
        <dbReference type="ARBA" id="ARBA00022984"/>
    </source>
</evidence>
<dbReference type="EC" id="2.3.1.157" evidence="17"/>
<evidence type="ECO:0000256" key="2">
    <source>
        <dbReference type="ARBA" id="ARBA00007947"/>
    </source>
</evidence>
<evidence type="ECO:0000313" key="21">
    <source>
        <dbReference type="Proteomes" id="UP000568050"/>
    </source>
</evidence>
<comment type="cofactor">
    <cofactor evidence="17">
        <name>Mg(2+)</name>
        <dbReference type="ChEBI" id="CHEBI:18420"/>
    </cofactor>
    <text evidence="17">Binds 1 Mg(2+) ion per subunit.</text>
</comment>